<dbReference type="AlphaFoldDB" id="B4L322"/>
<dbReference type="KEGG" id="dmo:Dmoj_GI15467"/>
<evidence type="ECO:0000313" key="3">
    <source>
        <dbReference type="Proteomes" id="UP000009192"/>
    </source>
</evidence>
<evidence type="ECO:0000313" key="2">
    <source>
        <dbReference type="EMBL" id="EDW06950.1"/>
    </source>
</evidence>
<dbReference type="InParanoid" id="B4L322"/>
<dbReference type="HOGENOM" id="CLU_1519416_0_0_1"/>
<dbReference type="OrthoDB" id="8011316at2759"/>
<dbReference type="EMBL" id="CH933810">
    <property type="protein sequence ID" value="EDW06950.1"/>
    <property type="molecule type" value="Genomic_DNA"/>
</dbReference>
<feature type="compositionally biased region" description="Low complexity" evidence="1">
    <location>
        <begin position="141"/>
        <end position="167"/>
    </location>
</feature>
<accession>B4L322</accession>
<dbReference type="PhylomeDB" id="B4L322"/>
<gene>
    <name evidence="2" type="primary">Dmoj\GI15467</name>
    <name evidence="2" type="ORF">Dmoj_GI15467</name>
</gene>
<keyword evidence="3" id="KW-1185">Reference proteome</keyword>
<evidence type="ECO:0000256" key="1">
    <source>
        <dbReference type="SAM" id="MobiDB-lite"/>
    </source>
</evidence>
<protein>
    <submittedName>
        <fullName evidence="2">Uncharacterized protein</fullName>
    </submittedName>
</protein>
<reference evidence="2 3" key="1">
    <citation type="journal article" date="2007" name="Nature">
        <title>Evolution of genes and genomes on the Drosophila phylogeny.</title>
        <authorList>
            <consortium name="Drosophila 12 Genomes Consortium"/>
            <person name="Clark A.G."/>
            <person name="Eisen M.B."/>
            <person name="Smith D.R."/>
            <person name="Bergman C.M."/>
            <person name="Oliver B."/>
            <person name="Markow T.A."/>
            <person name="Kaufman T.C."/>
            <person name="Kellis M."/>
            <person name="Gelbart W."/>
            <person name="Iyer V.N."/>
            <person name="Pollard D.A."/>
            <person name="Sackton T.B."/>
            <person name="Larracuente A.M."/>
            <person name="Singh N.D."/>
            <person name="Abad J.P."/>
            <person name="Abt D.N."/>
            <person name="Adryan B."/>
            <person name="Aguade M."/>
            <person name="Akashi H."/>
            <person name="Anderson W.W."/>
            <person name="Aquadro C.F."/>
            <person name="Ardell D.H."/>
            <person name="Arguello R."/>
            <person name="Artieri C.G."/>
            <person name="Barbash D.A."/>
            <person name="Barker D."/>
            <person name="Barsanti P."/>
            <person name="Batterham P."/>
            <person name="Batzoglou S."/>
            <person name="Begun D."/>
            <person name="Bhutkar A."/>
            <person name="Blanco E."/>
            <person name="Bosak S.A."/>
            <person name="Bradley R.K."/>
            <person name="Brand A.D."/>
            <person name="Brent M.R."/>
            <person name="Brooks A.N."/>
            <person name="Brown R.H."/>
            <person name="Butlin R.K."/>
            <person name="Caggese C."/>
            <person name="Calvi B.R."/>
            <person name="Bernardo de Carvalho A."/>
            <person name="Caspi A."/>
            <person name="Castrezana S."/>
            <person name="Celniker S.E."/>
            <person name="Chang J.L."/>
            <person name="Chapple C."/>
            <person name="Chatterji S."/>
            <person name="Chinwalla A."/>
            <person name="Civetta A."/>
            <person name="Clifton S.W."/>
            <person name="Comeron J.M."/>
            <person name="Costello J.C."/>
            <person name="Coyne J.A."/>
            <person name="Daub J."/>
            <person name="David R.G."/>
            <person name="Delcher A.L."/>
            <person name="Delehaunty K."/>
            <person name="Do C.B."/>
            <person name="Ebling H."/>
            <person name="Edwards K."/>
            <person name="Eickbush T."/>
            <person name="Evans J.D."/>
            <person name="Filipski A."/>
            <person name="Findeiss S."/>
            <person name="Freyhult E."/>
            <person name="Fulton L."/>
            <person name="Fulton R."/>
            <person name="Garcia A.C."/>
            <person name="Gardiner A."/>
            <person name="Garfield D.A."/>
            <person name="Garvin B.E."/>
            <person name="Gibson G."/>
            <person name="Gilbert D."/>
            <person name="Gnerre S."/>
            <person name="Godfrey J."/>
            <person name="Good R."/>
            <person name="Gotea V."/>
            <person name="Gravely B."/>
            <person name="Greenberg A.J."/>
            <person name="Griffiths-Jones S."/>
            <person name="Gross S."/>
            <person name="Guigo R."/>
            <person name="Gustafson E.A."/>
            <person name="Haerty W."/>
            <person name="Hahn M.W."/>
            <person name="Halligan D.L."/>
            <person name="Halpern A.L."/>
            <person name="Halter G.M."/>
            <person name="Han M.V."/>
            <person name="Heger A."/>
            <person name="Hillier L."/>
            <person name="Hinrichs A.S."/>
            <person name="Holmes I."/>
            <person name="Hoskins R.A."/>
            <person name="Hubisz M.J."/>
            <person name="Hultmark D."/>
            <person name="Huntley M.A."/>
            <person name="Jaffe D.B."/>
            <person name="Jagadeeshan S."/>
            <person name="Jeck W.R."/>
            <person name="Johnson J."/>
            <person name="Jones C.D."/>
            <person name="Jordan W.C."/>
            <person name="Karpen G.H."/>
            <person name="Kataoka E."/>
            <person name="Keightley P.D."/>
            <person name="Kheradpour P."/>
            <person name="Kirkness E.F."/>
            <person name="Koerich L.B."/>
            <person name="Kristiansen K."/>
            <person name="Kudrna D."/>
            <person name="Kulathinal R.J."/>
            <person name="Kumar S."/>
            <person name="Kwok R."/>
            <person name="Lander E."/>
            <person name="Langley C.H."/>
            <person name="Lapoint R."/>
            <person name="Lazzaro B.P."/>
            <person name="Lee S.J."/>
            <person name="Levesque L."/>
            <person name="Li R."/>
            <person name="Lin C.F."/>
            <person name="Lin M.F."/>
            <person name="Lindblad-Toh K."/>
            <person name="Llopart A."/>
            <person name="Long M."/>
            <person name="Low L."/>
            <person name="Lozovsky E."/>
            <person name="Lu J."/>
            <person name="Luo M."/>
            <person name="Machado C.A."/>
            <person name="Makalowski W."/>
            <person name="Marzo M."/>
            <person name="Matsuda M."/>
            <person name="Matzkin L."/>
            <person name="McAllister B."/>
            <person name="McBride C.S."/>
            <person name="McKernan B."/>
            <person name="McKernan K."/>
            <person name="Mendez-Lago M."/>
            <person name="Minx P."/>
            <person name="Mollenhauer M.U."/>
            <person name="Montooth K."/>
            <person name="Mount S.M."/>
            <person name="Mu X."/>
            <person name="Myers E."/>
            <person name="Negre B."/>
            <person name="Newfeld S."/>
            <person name="Nielsen R."/>
            <person name="Noor M.A."/>
            <person name="O'Grady P."/>
            <person name="Pachter L."/>
            <person name="Papaceit M."/>
            <person name="Parisi M.J."/>
            <person name="Parisi M."/>
            <person name="Parts L."/>
            <person name="Pedersen J.S."/>
            <person name="Pesole G."/>
            <person name="Phillippy A.M."/>
            <person name="Ponting C.P."/>
            <person name="Pop M."/>
            <person name="Porcelli D."/>
            <person name="Powell J.R."/>
            <person name="Prohaska S."/>
            <person name="Pruitt K."/>
            <person name="Puig M."/>
            <person name="Quesneville H."/>
            <person name="Ram K.R."/>
            <person name="Rand D."/>
            <person name="Rasmussen M.D."/>
            <person name="Reed L.K."/>
            <person name="Reenan R."/>
            <person name="Reily A."/>
            <person name="Remington K.A."/>
            <person name="Rieger T.T."/>
            <person name="Ritchie M.G."/>
            <person name="Robin C."/>
            <person name="Rogers Y.H."/>
            <person name="Rohde C."/>
            <person name="Rozas J."/>
            <person name="Rubenfield M.J."/>
            <person name="Ruiz A."/>
            <person name="Russo S."/>
            <person name="Salzberg S.L."/>
            <person name="Sanchez-Gracia A."/>
            <person name="Saranga D.J."/>
            <person name="Sato H."/>
            <person name="Schaeffer S.W."/>
            <person name="Schatz M.C."/>
            <person name="Schlenke T."/>
            <person name="Schwartz R."/>
            <person name="Segarra C."/>
            <person name="Singh R.S."/>
            <person name="Sirot L."/>
            <person name="Sirota M."/>
            <person name="Sisneros N.B."/>
            <person name="Smith C.D."/>
            <person name="Smith T.F."/>
            <person name="Spieth J."/>
            <person name="Stage D.E."/>
            <person name="Stark A."/>
            <person name="Stephan W."/>
            <person name="Strausberg R.L."/>
            <person name="Strempel S."/>
            <person name="Sturgill D."/>
            <person name="Sutton G."/>
            <person name="Sutton G.G."/>
            <person name="Tao W."/>
            <person name="Teichmann S."/>
            <person name="Tobari Y.N."/>
            <person name="Tomimura Y."/>
            <person name="Tsolas J.M."/>
            <person name="Valente V.L."/>
            <person name="Venter E."/>
            <person name="Venter J.C."/>
            <person name="Vicario S."/>
            <person name="Vieira F.G."/>
            <person name="Vilella A.J."/>
            <person name="Villasante A."/>
            <person name="Walenz B."/>
            <person name="Wang J."/>
            <person name="Wasserman M."/>
            <person name="Watts T."/>
            <person name="Wilson D."/>
            <person name="Wilson R.K."/>
            <person name="Wing R.A."/>
            <person name="Wolfner M.F."/>
            <person name="Wong A."/>
            <person name="Wong G.K."/>
            <person name="Wu C.I."/>
            <person name="Wu G."/>
            <person name="Yamamoto D."/>
            <person name="Yang H.P."/>
            <person name="Yang S.P."/>
            <person name="Yorke J.A."/>
            <person name="Yoshida K."/>
            <person name="Zdobnov E."/>
            <person name="Zhang P."/>
            <person name="Zhang Y."/>
            <person name="Zimin A.V."/>
            <person name="Baldwin J."/>
            <person name="Abdouelleil A."/>
            <person name="Abdulkadir J."/>
            <person name="Abebe A."/>
            <person name="Abera B."/>
            <person name="Abreu J."/>
            <person name="Acer S.C."/>
            <person name="Aftuck L."/>
            <person name="Alexander A."/>
            <person name="An P."/>
            <person name="Anderson E."/>
            <person name="Anderson S."/>
            <person name="Arachi H."/>
            <person name="Azer M."/>
            <person name="Bachantsang P."/>
            <person name="Barry A."/>
            <person name="Bayul T."/>
            <person name="Berlin A."/>
            <person name="Bessette D."/>
            <person name="Bloom T."/>
            <person name="Blye J."/>
            <person name="Boguslavskiy L."/>
            <person name="Bonnet C."/>
            <person name="Boukhgalter B."/>
            <person name="Bourzgui I."/>
            <person name="Brown A."/>
            <person name="Cahill P."/>
            <person name="Channer S."/>
            <person name="Cheshatsang Y."/>
            <person name="Chuda L."/>
            <person name="Citroen M."/>
            <person name="Collymore A."/>
            <person name="Cooke P."/>
            <person name="Costello M."/>
            <person name="D'Aco K."/>
            <person name="Daza R."/>
            <person name="De Haan G."/>
            <person name="DeGray S."/>
            <person name="DeMaso C."/>
            <person name="Dhargay N."/>
            <person name="Dooley K."/>
            <person name="Dooley E."/>
            <person name="Doricent M."/>
            <person name="Dorje P."/>
            <person name="Dorjee K."/>
            <person name="Dupes A."/>
            <person name="Elong R."/>
            <person name="Falk J."/>
            <person name="Farina A."/>
            <person name="Faro S."/>
            <person name="Ferguson D."/>
            <person name="Fisher S."/>
            <person name="Foley C.D."/>
            <person name="Franke A."/>
            <person name="Friedrich D."/>
            <person name="Gadbois L."/>
            <person name="Gearin G."/>
            <person name="Gearin C.R."/>
            <person name="Giannoukos G."/>
            <person name="Goode T."/>
            <person name="Graham J."/>
            <person name="Grandbois E."/>
            <person name="Grewal S."/>
            <person name="Gyaltsen K."/>
            <person name="Hafez N."/>
            <person name="Hagos B."/>
            <person name="Hall J."/>
            <person name="Henson C."/>
            <person name="Hollinger A."/>
            <person name="Honan T."/>
            <person name="Huard M.D."/>
            <person name="Hughes L."/>
            <person name="Hurhula B."/>
            <person name="Husby M.E."/>
            <person name="Kamat A."/>
            <person name="Kanga B."/>
            <person name="Kashin S."/>
            <person name="Khazanovich D."/>
            <person name="Kisner P."/>
            <person name="Lance K."/>
            <person name="Lara M."/>
            <person name="Lee W."/>
            <person name="Lennon N."/>
            <person name="Letendre F."/>
            <person name="LeVine R."/>
            <person name="Lipovsky A."/>
            <person name="Liu X."/>
            <person name="Liu J."/>
            <person name="Liu S."/>
            <person name="Lokyitsang T."/>
            <person name="Lokyitsang Y."/>
            <person name="Lubonja R."/>
            <person name="Lui A."/>
            <person name="MacDonald P."/>
            <person name="Magnisalis V."/>
            <person name="Maru K."/>
            <person name="Matthews C."/>
            <person name="McCusker W."/>
            <person name="McDonough S."/>
            <person name="Mehta T."/>
            <person name="Meldrim J."/>
            <person name="Meneus L."/>
            <person name="Mihai O."/>
            <person name="Mihalev A."/>
            <person name="Mihova T."/>
            <person name="Mittelman R."/>
            <person name="Mlenga V."/>
            <person name="Montmayeur A."/>
            <person name="Mulrain L."/>
            <person name="Navidi A."/>
            <person name="Naylor J."/>
            <person name="Negash T."/>
            <person name="Nguyen T."/>
            <person name="Nguyen N."/>
            <person name="Nicol R."/>
            <person name="Norbu C."/>
            <person name="Norbu N."/>
            <person name="Novod N."/>
            <person name="O'Neill B."/>
            <person name="Osman S."/>
            <person name="Markiewicz E."/>
            <person name="Oyono O.L."/>
            <person name="Patti C."/>
            <person name="Phunkhang P."/>
            <person name="Pierre F."/>
            <person name="Priest M."/>
            <person name="Raghuraman S."/>
            <person name="Rege F."/>
            <person name="Reyes R."/>
            <person name="Rise C."/>
            <person name="Rogov P."/>
            <person name="Ross K."/>
            <person name="Ryan E."/>
            <person name="Settipalli S."/>
            <person name="Shea T."/>
            <person name="Sherpa N."/>
            <person name="Shi L."/>
            <person name="Shih D."/>
            <person name="Sparrow T."/>
            <person name="Spaulding J."/>
            <person name="Stalker J."/>
            <person name="Stange-Thomann N."/>
            <person name="Stavropoulos S."/>
            <person name="Stone C."/>
            <person name="Strader C."/>
            <person name="Tesfaye S."/>
            <person name="Thomson T."/>
            <person name="Thoulutsang Y."/>
            <person name="Thoulutsang D."/>
            <person name="Topham K."/>
            <person name="Topping I."/>
            <person name="Tsamla T."/>
            <person name="Vassiliev H."/>
            <person name="Vo A."/>
            <person name="Wangchuk T."/>
            <person name="Wangdi T."/>
            <person name="Weiand M."/>
            <person name="Wilkinson J."/>
            <person name="Wilson A."/>
            <person name="Yadav S."/>
            <person name="Young G."/>
            <person name="Yu Q."/>
            <person name="Zembek L."/>
            <person name="Zhong D."/>
            <person name="Zimmer A."/>
            <person name="Zwirko Z."/>
            <person name="Jaffe D.B."/>
            <person name="Alvarez P."/>
            <person name="Brockman W."/>
            <person name="Butler J."/>
            <person name="Chin C."/>
            <person name="Gnerre S."/>
            <person name="Grabherr M."/>
            <person name="Kleber M."/>
            <person name="Mauceli E."/>
            <person name="MacCallum I."/>
        </authorList>
    </citation>
    <scope>NUCLEOTIDE SEQUENCE [LARGE SCALE GENOMIC DNA]</scope>
    <source>
        <strain evidence="3">Tucson 15081-1352.22</strain>
    </source>
</reference>
<dbReference type="Proteomes" id="UP000009192">
    <property type="component" value="Unassembled WGS sequence"/>
</dbReference>
<dbReference type="GO" id="GO:0048635">
    <property type="term" value="P:negative regulation of muscle organ development"/>
    <property type="evidence" value="ECO:0007669"/>
    <property type="project" value="EnsemblMetazoa"/>
</dbReference>
<organism evidence="2 3">
    <name type="scientific">Drosophila mojavensis</name>
    <name type="common">Fruit fly</name>
    <dbReference type="NCBI Taxonomy" id="7230"/>
    <lineage>
        <taxon>Eukaryota</taxon>
        <taxon>Metazoa</taxon>
        <taxon>Ecdysozoa</taxon>
        <taxon>Arthropoda</taxon>
        <taxon>Hexapoda</taxon>
        <taxon>Insecta</taxon>
        <taxon>Pterygota</taxon>
        <taxon>Neoptera</taxon>
        <taxon>Endopterygota</taxon>
        <taxon>Diptera</taxon>
        <taxon>Brachycera</taxon>
        <taxon>Muscomorpha</taxon>
        <taxon>Ephydroidea</taxon>
        <taxon>Drosophilidae</taxon>
        <taxon>Drosophila</taxon>
    </lineage>
</organism>
<sequence length="213" mass="24728">MGVIYKILKQQRQLQQQEMLDQQQPEQHEQHQQHQQQQQRRSLGMELNTSTKCKVQAAIRQRQLLRLEQRTQQEHDESLAEQQLQQLCRFLAENAARKKRQRLKLQQDPCNRMSAHPCEPAPHSVAGTHDMDLLMEQLSTCSDATPSTSPTPSSSPSSSPSSWPPLSNRAAGSAAPRVSILLKIRHQIFERKRQRQRQLADLVKQRLVVWRPW</sequence>
<dbReference type="eggNOG" id="ENOG502RWC5">
    <property type="taxonomic scope" value="Eukaryota"/>
</dbReference>
<feature type="region of interest" description="Disordered" evidence="1">
    <location>
        <begin position="141"/>
        <end position="170"/>
    </location>
</feature>
<name>B4L322_DROMO</name>
<feature type="region of interest" description="Disordered" evidence="1">
    <location>
        <begin position="17"/>
        <end position="43"/>
    </location>
</feature>
<proteinExistence type="predicted"/>
<dbReference type="OMA" id="KQQRSMD"/>